<gene>
    <name evidence="1" type="ORF">NDU88_010460</name>
</gene>
<reference evidence="1" key="1">
    <citation type="journal article" date="2022" name="bioRxiv">
        <title>Sequencing and chromosome-scale assembly of the giantPleurodeles waltlgenome.</title>
        <authorList>
            <person name="Brown T."/>
            <person name="Elewa A."/>
            <person name="Iarovenko S."/>
            <person name="Subramanian E."/>
            <person name="Araus A.J."/>
            <person name="Petzold A."/>
            <person name="Susuki M."/>
            <person name="Suzuki K.-i.T."/>
            <person name="Hayashi T."/>
            <person name="Toyoda A."/>
            <person name="Oliveira C."/>
            <person name="Osipova E."/>
            <person name="Leigh N.D."/>
            <person name="Simon A."/>
            <person name="Yun M.H."/>
        </authorList>
    </citation>
    <scope>NUCLEOTIDE SEQUENCE</scope>
    <source>
        <strain evidence="1">20211129_DDA</strain>
        <tissue evidence="1">Liver</tissue>
    </source>
</reference>
<sequence>MVDKLVNLRDRAIKLQVACSRGEWKVENVTVYIYLDYNTLVQRQREAFRGVKQHLSTLDLRYALFFLAKLCIMDREEAHFFTDAGGIWGGWKGATTTWTGFQRPQDGRNVGTVASRDAHIQRNKKLGKNGSLPTDGKLWRKR</sequence>
<dbReference type="Gene3D" id="3.30.250.20">
    <property type="entry name" value="L1 transposable element, C-terminal domain"/>
    <property type="match status" value="1"/>
</dbReference>
<proteinExistence type="predicted"/>
<name>A0AAV7QVS5_PLEWA</name>
<accession>A0AAV7QVS5</accession>
<organism evidence="1 2">
    <name type="scientific">Pleurodeles waltl</name>
    <name type="common">Iberian ribbed newt</name>
    <dbReference type="NCBI Taxonomy" id="8319"/>
    <lineage>
        <taxon>Eukaryota</taxon>
        <taxon>Metazoa</taxon>
        <taxon>Chordata</taxon>
        <taxon>Craniata</taxon>
        <taxon>Vertebrata</taxon>
        <taxon>Euteleostomi</taxon>
        <taxon>Amphibia</taxon>
        <taxon>Batrachia</taxon>
        <taxon>Caudata</taxon>
        <taxon>Salamandroidea</taxon>
        <taxon>Salamandridae</taxon>
        <taxon>Pleurodelinae</taxon>
        <taxon>Pleurodeles</taxon>
    </lineage>
</organism>
<dbReference type="AlphaFoldDB" id="A0AAV7QVS5"/>
<dbReference type="EMBL" id="JANPWB010000010">
    <property type="protein sequence ID" value="KAJ1144158.1"/>
    <property type="molecule type" value="Genomic_DNA"/>
</dbReference>
<dbReference type="InterPro" id="IPR042566">
    <property type="entry name" value="L1_C"/>
</dbReference>
<keyword evidence="2" id="KW-1185">Reference proteome</keyword>
<dbReference type="Proteomes" id="UP001066276">
    <property type="component" value="Chromosome 6"/>
</dbReference>
<protein>
    <submittedName>
        <fullName evidence="1">Uncharacterized protein</fullName>
    </submittedName>
</protein>
<comment type="caution">
    <text evidence="1">The sequence shown here is derived from an EMBL/GenBank/DDBJ whole genome shotgun (WGS) entry which is preliminary data.</text>
</comment>
<evidence type="ECO:0000313" key="2">
    <source>
        <dbReference type="Proteomes" id="UP001066276"/>
    </source>
</evidence>
<evidence type="ECO:0000313" key="1">
    <source>
        <dbReference type="EMBL" id="KAJ1144158.1"/>
    </source>
</evidence>